<name>A0ABW5MNK6_9SPHI</name>
<comment type="caution">
    <text evidence="1">The sequence shown here is derived from an EMBL/GenBank/DDBJ whole genome shotgun (WGS) entry which is preliminary data.</text>
</comment>
<evidence type="ECO:0000313" key="2">
    <source>
        <dbReference type="Proteomes" id="UP001597461"/>
    </source>
</evidence>
<sequence length="1213" mass="138973">MAYTFRKYGGFNPNEVKCWSLTNQIKVDHFEIRETFARRGKSKIGTSIPSPMARMELFETAFQMVSSDNQATLKGSSTYHQLVSDCLDMMQLLFNTNESDIGPGKKIWFKEWRVQENLNKLSATAKNHPHQLLAKAFSLVFDGHSAQSEFAGTESIYLIYYENKLMGGTSPLTLFFTSPNWDRYVTDKQIAHLPKGNDGGTFFSDDYKALFERDRSFVEYLYKILLKNPKGFEKCMGLKQYINKTIENHFPDLQHKFMDWAKNETNNLNNEYLALKTNIGGKLLTVNGIYFYHQSEEVKRKKIRLVSDFVIRASNDKYANQKDKERNNVKVEPPLVLVDGMNLPGDYMEENAAWDSTTKIRYYLHQHTPLFERKLPQGDSLTVTYPFITTEDFLEDTLMEMPFKINKSKFFTSVNGDFKCLLPIKKEYFNFFNFDDLKRNLDIKIVNNDVTVTLKVPVNNKKGVSEIAFVKTYSPKQILKCKADIGIFPFYKINEIDPKYQFLNDFTVLLAERNDVLKLEALNFYTYDGVVYTDNNHADKIKASSTQRSTSADTEGTALATSRYYNLKESFDYLEIRYLNNQAEIGGIIIPNFEGRTYNKLNLNKAMTFAIDFGTSNTHIAFKQNNSSLPLPFEINEADQQMIMLNEPIESSDLGERYNNSFGSIPEAALTRNREFIPSIILKTNKNSTVSFPFKTATCEVSSFNNLDKEKAELFGHINIGFNIESEEQLASNSIYTTNLKWLLESNSDPTKNQSNKARVSFFIKQLLLHIKTKAILNFCHPDQLDVLWSIPSSMDKMTKAELEKIIKESYISIFPVSPPSKVQQLADPIKESVAPYFFLTKNDSGIQEGANVINVDIGGGTTDIMMFMESTGNRKDKYLTTSFRFAGSDIWGSGHKGSLKDNGFIKNYLQYKQANNIEGKAKLYLEKVQLDNNLSSDDLVSLLFRYDKSMKFSDSITSGNTNLSIVLYIHYSAIVYHICQVIESKKYPLPRYLSFTGKGSQYLKLLCNGSETELNNFTKLLFKAYSDQASQTSFRVHVNDDPKVITANGTIEYFQADIQDQFVEVPRGQTFESFDQDQRKKYQDFVYAGSSNDNVTSTKEFVVKDTKDLDSEINVAVLKNVNRFLELTLGNKQIIDFLYAFKIKDTKLVLDALKWNGDIFNGEGLIYDSYKKVLKDLQKQDGENQLSESLFFFAFKDSLYRLSKILTESNPS</sequence>
<evidence type="ECO:0000313" key="1">
    <source>
        <dbReference type="EMBL" id="MFD2584930.1"/>
    </source>
</evidence>
<organism evidence="1 2">
    <name type="scientific">Pedobacter vanadiisoli</name>
    <dbReference type="NCBI Taxonomy" id="1761975"/>
    <lineage>
        <taxon>Bacteria</taxon>
        <taxon>Pseudomonadati</taxon>
        <taxon>Bacteroidota</taxon>
        <taxon>Sphingobacteriia</taxon>
        <taxon>Sphingobacteriales</taxon>
        <taxon>Sphingobacteriaceae</taxon>
        <taxon>Pedobacter</taxon>
    </lineage>
</organism>
<proteinExistence type="predicted"/>
<dbReference type="EMBL" id="JBHULL010000043">
    <property type="protein sequence ID" value="MFD2584930.1"/>
    <property type="molecule type" value="Genomic_DNA"/>
</dbReference>
<keyword evidence="2" id="KW-1185">Reference proteome</keyword>
<gene>
    <name evidence="1" type="ORF">ACFSR6_20705</name>
</gene>
<accession>A0ABW5MNK6</accession>
<dbReference type="Proteomes" id="UP001597461">
    <property type="component" value="Unassembled WGS sequence"/>
</dbReference>
<protein>
    <submittedName>
        <fullName evidence="1">Uncharacterized protein</fullName>
    </submittedName>
</protein>
<reference evidence="2" key="1">
    <citation type="journal article" date="2019" name="Int. J. Syst. Evol. Microbiol.">
        <title>The Global Catalogue of Microorganisms (GCM) 10K type strain sequencing project: providing services to taxonomists for standard genome sequencing and annotation.</title>
        <authorList>
            <consortium name="The Broad Institute Genomics Platform"/>
            <consortium name="The Broad Institute Genome Sequencing Center for Infectious Disease"/>
            <person name="Wu L."/>
            <person name="Ma J."/>
        </authorList>
    </citation>
    <scope>NUCLEOTIDE SEQUENCE [LARGE SCALE GENOMIC DNA]</scope>
    <source>
        <strain evidence="2">KCTC 42866</strain>
    </source>
</reference>
<dbReference type="RefSeq" id="WP_379082506.1">
    <property type="nucleotide sequence ID" value="NZ_JBHULL010000043.1"/>
</dbReference>